<keyword evidence="3" id="KW-1185">Reference proteome</keyword>
<evidence type="ECO:0008006" key="4">
    <source>
        <dbReference type="Google" id="ProtNLM"/>
    </source>
</evidence>
<dbReference type="PANTHER" id="PTHR46546:SF4">
    <property type="entry name" value="SHEWANELLA-LIKE PROTEIN PHOSPHATASE 1"/>
    <property type="match status" value="1"/>
</dbReference>
<dbReference type="EMBL" id="LPUY01000054">
    <property type="protein sequence ID" value="KUP93355.1"/>
    <property type="molecule type" value="Genomic_DNA"/>
</dbReference>
<evidence type="ECO:0000256" key="1">
    <source>
        <dbReference type="SAM" id="MobiDB-lite"/>
    </source>
</evidence>
<dbReference type="InterPro" id="IPR029052">
    <property type="entry name" value="Metallo-depent_PP-like"/>
</dbReference>
<organism evidence="2 3">
    <name type="scientific">Tritonibacter horizontis</name>
    <dbReference type="NCBI Taxonomy" id="1768241"/>
    <lineage>
        <taxon>Bacteria</taxon>
        <taxon>Pseudomonadati</taxon>
        <taxon>Pseudomonadota</taxon>
        <taxon>Alphaproteobacteria</taxon>
        <taxon>Rhodobacterales</taxon>
        <taxon>Paracoccaceae</taxon>
        <taxon>Tritonibacter</taxon>
    </lineage>
</organism>
<dbReference type="PANTHER" id="PTHR46546">
    <property type="entry name" value="SHEWANELLA-LIKE PROTEIN PHOSPHATASE 1"/>
    <property type="match status" value="1"/>
</dbReference>
<accession>A0A132BY95</accession>
<feature type="region of interest" description="Disordered" evidence="1">
    <location>
        <begin position="1"/>
        <end position="24"/>
    </location>
</feature>
<evidence type="ECO:0000313" key="2">
    <source>
        <dbReference type="EMBL" id="KUP93355.1"/>
    </source>
</evidence>
<dbReference type="Proteomes" id="UP000068382">
    <property type="component" value="Unassembled WGS sequence"/>
</dbReference>
<reference evidence="2 3" key="1">
    <citation type="submission" date="2015-12" db="EMBL/GenBank/DDBJ databases">
        <title>Genome sequence of the marine Rhodobacteraceae strain O3.65, Candidatus Tritonibacter horizontis.</title>
        <authorList>
            <person name="Poehlein A."/>
            <person name="Giebel H.A."/>
            <person name="Voget S."/>
            <person name="Brinkhoff T."/>
        </authorList>
    </citation>
    <scope>NUCLEOTIDE SEQUENCE [LARGE SCALE GENOMIC DNA]</scope>
    <source>
        <strain evidence="2 3">O3.65</strain>
    </source>
</reference>
<dbReference type="Gene3D" id="3.60.21.10">
    <property type="match status" value="1"/>
</dbReference>
<dbReference type="CDD" id="cd00838">
    <property type="entry name" value="MPP_superfamily"/>
    <property type="match status" value="1"/>
</dbReference>
<sequence>MEPPWRCLETAPEPGGPSGLGTDALQICHSDRSPLLPTVYDPVGELRDLPKELEPWPVTSAHSGSGRPGSAAALRACLARAAAHGGWRWPERPVVFLSDTHADAEGFLRSLVAAGLIWRSARARGGFSPTRFGRSATILIGGDCLDKGPSNLDMLDALGALRAKGLDLRILAGNHDLRLRLAVSALHAAPTALTEHLLVRMGRKIIPLLREVRDRYVSDADLAALPDEAACRARLHPRPDWAARFSVAAVRYLNSAAVAREVAKLATKAAQFDAEVARSGLTAREVLAAALKCREVFFSPGGDYAWFYEGMDVVCQLGSLLFVHAGVDDSMCRLLAEGGVAAVNDRYRTEQGTHPFAFYFGPLANLVRTKYRATDAALTDTGVAALHGLGIHMLVQGHVNNQSGQRLLAKKGLLHLEGDVTLDRVSRRLEGLAGIGAGATLIFPTGDVIGLSRDYPRAKHFAPERQFEVN</sequence>
<protein>
    <recommendedName>
        <fullName evidence="4">Calcineurin-like phosphoesterase domain-containing protein</fullName>
    </recommendedName>
</protein>
<gene>
    <name evidence="2" type="ORF">TRIHO_18520</name>
</gene>
<proteinExistence type="predicted"/>
<comment type="caution">
    <text evidence="2">The sequence shown here is derived from an EMBL/GenBank/DDBJ whole genome shotgun (WGS) entry which is preliminary data.</text>
</comment>
<dbReference type="SUPFAM" id="SSF56300">
    <property type="entry name" value="Metallo-dependent phosphatases"/>
    <property type="match status" value="1"/>
</dbReference>
<dbReference type="AlphaFoldDB" id="A0A132BY95"/>
<evidence type="ECO:0000313" key="3">
    <source>
        <dbReference type="Proteomes" id="UP000068382"/>
    </source>
</evidence>
<dbReference type="PATRIC" id="fig|1768241.3.peg.1943"/>
<name>A0A132BY95_9RHOB</name>